<protein>
    <recommendedName>
        <fullName evidence="11">Cytochrome c domain-containing protein</fullName>
    </recommendedName>
</protein>
<dbReference type="EMBL" id="BKAJ01000139">
    <property type="protein sequence ID" value="GEP59751.1"/>
    <property type="molecule type" value="Genomic_DNA"/>
</dbReference>
<feature type="binding site" description="axial binding residue" evidence="9">
    <location>
        <position position="46"/>
    </location>
    <ligand>
        <name>heme c</name>
        <dbReference type="ChEBI" id="CHEBI:61717"/>
        <label>1</label>
    </ligand>
    <ligandPart>
        <name>Fe</name>
        <dbReference type="ChEBI" id="CHEBI:18248"/>
    </ligandPart>
</feature>
<dbReference type="PIRSF" id="PIRSF000005">
    <property type="entry name" value="Cytochrome_c4"/>
    <property type="match status" value="1"/>
</dbReference>
<comment type="caution">
    <text evidence="12">The sequence shown here is derived from an EMBL/GenBank/DDBJ whole genome shotgun (WGS) entry which is preliminary data.</text>
</comment>
<dbReference type="GO" id="GO:0020037">
    <property type="term" value="F:heme binding"/>
    <property type="evidence" value="ECO:0007669"/>
    <property type="project" value="InterPro"/>
</dbReference>
<feature type="binding site" description="covalent" evidence="8">
    <location>
        <position position="145"/>
    </location>
    <ligand>
        <name>heme c</name>
        <dbReference type="ChEBI" id="CHEBI:61717"/>
        <label>2</label>
    </ligand>
</feature>
<keyword evidence="10" id="KW-0732">Signal</keyword>
<evidence type="ECO:0000313" key="13">
    <source>
        <dbReference type="Proteomes" id="UP000321058"/>
    </source>
</evidence>
<dbReference type="GO" id="GO:0005506">
    <property type="term" value="F:iron ion binding"/>
    <property type="evidence" value="ECO:0007669"/>
    <property type="project" value="InterPro"/>
</dbReference>
<feature type="binding site" description="axial binding residue" evidence="9">
    <location>
        <position position="86"/>
    </location>
    <ligand>
        <name>heme c</name>
        <dbReference type="ChEBI" id="CHEBI:61717"/>
        <label>1</label>
    </ligand>
    <ligandPart>
        <name>Fe</name>
        <dbReference type="ChEBI" id="CHEBI:18248"/>
    </ligandPart>
</feature>
<keyword evidence="13" id="KW-1185">Reference proteome</keyword>
<dbReference type="OrthoDB" id="9808603at2"/>
<dbReference type="Proteomes" id="UP000321058">
    <property type="component" value="Unassembled WGS sequence"/>
</dbReference>
<evidence type="ECO:0000256" key="6">
    <source>
        <dbReference type="ARBA" id="ARBA00022982"/>
    </source>
</evidence>
<evidence type="ECO:0000256" key="7">
    <source>
        <dbReference type="ARBA" id="ARBA00023004"/>
    </source>
</evidence>
<keyword evidence="5" id="KW-0574">Periplasm</keyword>
<evidence type="ECO:0000256" key="10">
    <source>
        <dbReference type="SAM" id="SignalP"/>
    </source>
</evidence>
<evidence type="ECO:0000256" key="1">
    <source>
        <dbReference type="ARBA" id="ARBA00004418"/>
    </source>
</evidence>
<evidence type="ECO:0000313" key="12">
    <source>
        <dbReference type="EMBL" id="GEP59751.1"/>
    </source>
</evidence>
<dbReference type="GO" id="GO:0009055">
    <property type="term" value="F:electron transfer activity"/>
    <property type="evidence" value="ECO:0007669"/>
    <property type="project" value="InterPro"/>
</dbReference>
<keyword evidence="7 9" id="KW-0408">Iron</keyword>
<dbReference type="GO" id="GO:0042597">
    <property type="term" value="C:periplasmic space"/>
    <property type="evidence" value="ECO:0007669"/>
    <property type="project" value="UniProtKB-SubCell"/>
</dbReference>
<dbReference type="PROSITE" id="PS51007">
    <property type="entry name" value="CYTC"/>
    <property type="match status" value="2"/>
</dbReference>
<keyword evidence="3 8" id="KW-0349">Heme</keyword>
<gene>
    <name evidence="12" type="ORF">RSO01_69170</name>
</gene>
<evidence type="ECO:0000256" key="5">
    <source>
        <dbReference type="ARBA" id="ARBA00022764"/>
    </source>
</evidence>
<feature type="binding site" description="axial binding residue" evidence="9">
    <location>
        <position position="187"/>
    </location>
    <ligand>
        <name>heme c</name>
        <dbReference type="ChEBI" id="CHEBI:61717"/>
        <label>2</label>
    </ligand>
    <ligandPart>
        <name>Fe</name>
        <dbReference type="ChEBI" id="CHEBI:18248"/>
    </ligandPart>
</feature>
<feature type="binding site" description="covalent" evidence="8">
    <location>
        <position position="142"/>
    </location>
    <ligand>
        <name>heme c</name>
        <dbReference type="ChEBI" id="CHEBI:61717"/>
        <label>2</label>
    </ligand>
</feature>
<evidence type="ECO:0000256" key="8">
    <source>
        <dbReference type="PIRSR" id="PIRSR000005-1"/>
    </source>
</evidence>
<name>A0A512NLD1_9HYPH</name>
<proteinExistence type="predicted"/>
<evidence type="ECO:0000259" key="11">
    <source>
        <dbReference type="PROSITE" id="PS51007"/>
    </source>
</evidence>
<keyword evidence="4 9" id="KW-0479">Metal-binding</keyword>
<feature type="chain" id="PRO_5022145129" description="Cytochrome c domain-containing protein" evidence="10">
    <location>
        <begin position="21"/>
        <end position="218"/>
    </location>
</feature>
<keyword evidence="2" id="KW-0813">Transport</keyword>
<evidence type="ECO:0000256" key="4">
    <source>
        <dbReference type="ARBA" id="ARBA00022723"/>
    </source>
</evidence>
<dbReference type="AlphaFoldDB" id="A0A512NLD1"/>
<feature type="binding site" description="covalent" evidence="8">
    <location>
        <position position="42"/>
    </location>
    <ligand>
        <name>heme c</name>
        <dbReference type="ChEBI" id="CHEBI:61717"/>
        <label>1</label>
    </ligand>
</feature>
<feature type="binding site" description="axial binding residue" evidence="9">
    <location>
        <position position="146"/>
    </location>
    <ligand>
        <name>heme c</name>
        <dbReference type="ChEBI" id="CHEBI:61717"/>
        <label>2</label>
    </ligand>
    <ligandPart>
        <name>Fe</name>
        <dbReference type="ChEBI" id="CHEBI:18248"/>
    </ligandPart>
</feature>
<feature type="domain" description="Cytochrome c" evidence="11">
    <location>
        <begin position="22"/>
        <end position="109"/>
    </location>
</feature>
<feature type="binding site" description="covalent" evidence="8">
    <location>
        <position position="45"/>
    </location>
    <ligand>
        <name>heme c</name>
        <dbReference type="ChEBI" id="CHEBI:61717"/>
        <label>1</label>
    </ligand>
</feature>
<dbReference type="InterPro" id="IPR036909">
    <property type="entry name" value="Cyt_c-like_dom_sf"/>
</dbReference>
<dbReference type="SUPFAM" id="SSF46626">
    <property type="entry name" value="Cytochrome c"/>
    <property type="match status" value="2"/>
</dbReference>
<sequence>MKLGPWIGAAVAMFGLAAQAQDNLKRGADIAANGAGDNVPACSGCHAQNGIAGGSGAFPRLAGQSAWYMARQFADYASGARNSALMGPIAKALSAADGAAVAAYYASAKGPFVFNNRADATLIERGRQLARVGDQAKQLAACNNCHGPGGIGGFPAIPFLAGQYADYIALQLQMWKSGSRKDGADSMADIAKRLSDQDMAAVAAYYQQLREAPTQAAK</sequence>
<dbReference type="Pfam" id="PF13442">
    <property type="entry name" value="Cytochrome_CBB3"/>
    <property type="match status" value="1"/>
</dbReference>
<dbReference type="PANTHER" id="PTHR33751">
    <property type="entry name" value="CBB3-TYPE CYTOCHROME C OXIDASE SUBUNIT FIXP"/>
    <property type="match status" value="1"/>
</dbReference>
<feature type="signal peptide" evidence="10">
    <location>
        <begin position="1"/>
        <end position="20"/>
    </location>
</feature>
<evidence type="ECO:0000256" key="2">
    <source>
        <dbReference type="ARBA" id="ARBA00022448"/>
    </source>
</evidence>
<dbReference type="InterPro" id="IPR050597">
    <property type="entry name" value="Cytochrome_c_Oxidase_Subunit"/>
</dbReference>
<dbReference type="InterPro" id="IPR009056">
    <property type="entry name" value="Cyt_c-like_dom"/>
</dbReference>
<reference evidence="12 13" key="1">
    <citation type="submission" date="2019-07" db="EMBL/GenBank/DDBJ databases">
        <title>Whole genome shotgun sequence of Reyranella soli NBRC 108950.</title>
        <authorList>
            <person name="Hosoyama A."/>
            <person name="Uohara A."/>
            <person name="Ohji S."/>
            <person name="Ichikawa N."/>
        </authorList>
    </citation>
    <scope>NUCLEOTIDE SEQUENCE [LARGE SCALE GENOMIC DNA]</scope>
    <source>
        <strain evidence="12 13">NBRC 108950</strain>
    </source>
</reference>
<dbReference type="RefSeq" id="WP_147155137.1">
    <property type="nucleotide sequence ID" value="NZ_BKAJ01000139.1"/>
</dbReference>
<keyword evidence="6" id="KW-0249">Electron transport</keyword>
<organism evidence="12 13">
    <name type="scientific">Reyranella soli</name>
    <dbReference type="NCBI Taxonomy" id="1230389"/>
    <lineage>
        <taxon>Bacteria</taxon>
        <taxon>Pseudomonadati</taxon>
        <taxon>Pseudomonadota</taxon>
        <taxon>Alphaproteobacteria</taxon>
        <taxon>Hyphomicrobiales</taxon>
        <taxon>Reyranellaceae</taxon>
        <taxon>Reyranella</taxon>
    </lineage>
</organism>
<feature type="domain" description="Cytochrome c" evidence="11">
    <location>
        <begin position="121"/>
        <end position="210"/>
    </location>
</feature>
<dbReference type="PANTHER" id="PTHR33751:SF9">
    <property type="entry name" value="CYTOCHROME C4"/>
    <property type="match status" value="1"/>
</dbReference>
<evidence type="ECO:0000256" key="9">
    <source>
        <dbReference type="PIRSR" id="PIRSR000005-2"/>
    </source>
</evidence>
<comment type="PTM">
    <text evidence="8">Binds 2 heme c groups covalently per subunit.</text>
</comment>
<dbReference type="InterPro" id="IPR024167">
    <property type="entry name" value="Cytochrome_c4-like"/>
</dbReference>
<accession>A0A512NLD1</accession>
<dbReference type="Gene3D" id="1.10.760.10">
    <property type="entry name" value="Cytochrome c-like domain"/>
    <property type="match status" value="2"/>
</dbReference>
<evidence type="ECO:0000256" key="3">
    <source>
        <dbReference type="ARBA" id="ARBA00022617"/>
    </source>
</evidence>
<comment type="subcellular location">
    <subcellularLocation>
        <location evidence="1">Periplasm</location>
    </subcellularLocation>
</comment>